<sequence length="53" mass="5771">MSASIPVPPALEGHPGLWGKDMEPEQVRKAYDDMLKAGPRRRAAEQAQGGRRG</sequence>
<proteinExistence type="predicted"/>
<dbReference type="RefSeq" id="WP_184881778.1">
    <property type="nucleotide sequence ID" value="NZ_BOOV01000026.1"/>
</dbReference>
<organism evidence="2 3">
    <name type="scientific">Sphaerisporangium siamense</name>
    <dbReference type="NCBI Taxonomy" id="795645"/>
    <lineage>
        <taxon>Bacteria</taxon>
        <taxon>Bacillati</taxon>
        <taxon>Actinomycetota</taxon>
        <taxon>Actinomycetes</taxon>
        <taxon>Streptosporangiales</taxon>
        <taxon>Streptosporangiaceae</taxon>
        <taxon>Sphaerisporangium</taxon>
    </lineage>
</organism>
<name>A0A7W7D8H2_9ACTN</name>
<evidence type="ECO:0000313" key="3">
    <source>
        <dbReference type="Proteomes" id="UP000542210"/>
    </source>
</evidence>
<accession>A0A7W7D8H2</accession>
<feature type="region of interest" description="Disordered" evidence="1">
    <location>
        <begin position="1"/>
        <end position="24"/>
    </location>
</feature>
<dbReference type="EMBL" id="JACHND010000001">
    <property type="protein sequence ID" value="MBB4702197.1"/>
    <property type="molecule type" value="Genomic_DNA"/>
</dbReference>
<dbReference type="Proteomes" id="UP000542210">
    <property type="component" value="Unassembled WGS sequence"/>
</dbReference>
<evidence type="ECO:0000313" key="2">
    <source>
        <dbReference type="EMBL" id="MBB4702197.1"/>
    </source>
</evidence>
<reference evidence="2 3" key="1">
    <citation type="submission" date="2020-08" db="EMBL/GenBank/DDBJ databases">
        <title>Sequencing the genomes of 1000 actinobacteria strains.</title>
        <authorList>
            <person name="Klenk H.-P."/>
        </authorList>
    </citation>
    <scope>NUCLEOTIDE SEQUENCE [LARGE SCALE GENOMIC DNA]</scope>
    <source>
        <strain evidence="2 3">DSM 45784</strain>
    </source>
</reference>
<protein>
    <submittedName>
        <fullName evidence="2">Uncharacterized protein</fullName>
    </submittedName>
</protein>
<evidence type="ECO:0000256" key="1">
    <source>
        <dbReference type="SAM" id="MobiDB-lite"/>
    </source>
</evidence>
<gene>
    <name evidence="2" type="ORF">BJ982_003741</name>
</gene>
<dbReference type="AlphaFoldDB" id="A0A7W7D8H2"/>
<comment type="caution">
    <text evidence="2">The sequence shown here is derived from an EMBL/GenBank/DDBJ whole genome shotgun (WGS) entry which is preliminary data.</text>
</comment>
<keyword evidence="3" id="KW-1185">Reference proteome</keyword>